<name>A0ABS0KVH0_PSENT</name>
<organism evidence="1 2">
    <name type="scientific">Pseudomonas nitroreducens</name>
    <dbReference type="NCBI Taxonomy" id="46680"/>
    <lineage>
        <taxon>Bacteria</taxon>
        <taxon>Pseudomonadati</taxon>
        <taxon>Pseudomonadota</taxon>
        <taxon>Gammaproteobacteria</taxon>
        <taxon>Pseudomonadales</taxon>
        <taxon>Pseudomonadaceae</taxon>
        <taxon>Pseudomonas</taxon>
    </lineage>
</organism>
<proteinExistence type="predicted"/>
<reference evidence="1 2" key="1">
    <citation type="submission" date="2020-11" db="EMBL/GenBank/DDBJ databases">
        <title>Enhanced detection system for hospital associated transmission using whole genome sequencing surveillance.</title>
        <authorList>
            <person name="Harrison L.H."/>
            <person name="Van Tyne D."/>
            <person name="Marsh J.W."/>
            <person name="Griffith M.P."/>
            <person name="Snyder D.J."/>
            <person name="Cooper V.S."/>
            <person name="Mustapha M."/>
        </authorList>
    </citation>
    <scope>NUCLEOTIDE SEQUENCE [LARGE SCALE GENOMIC DNA]</scope>
    <source>
        <strain evidence="1 2">PSA00705</strain>
    </source>
</reference>
<dbReference type="RefSeq" id="WP_196913751.1">
    <property type="nucleotide sequence ID" value="NZ_JADTFC010000172.1"/>
</dbReference>
<gene>
    <name evidence="1" type="ORF">I5I61_31570</name>
</gene>
<evidence type="ECO:0000313" key="2">
    <source>
        <dbReference type="Proteomes" id="UP000608450"/>
    </source>
</evidence>
<keyword evidence="2" id="KW-1185">Reference proteome</keyword>
<accession>A0ABS0KVH0</accession>
<evidence type="ECO:0000313" key="1">
    <source>
        <dbReference type="EMBL" id="MBG6292013.1"/>
    </source>
</evidence>
<sequence length="85" mass="10120">MNQKTEMQQIAQKGIDQIHCAMEQIDWLRSTMHIVRERLQGEKDFQHLAKLLGLAIYNTDDWHNLLDCERESLEQRLKVAEEMPQ</sequence>
<dbReference type="Proteomes" id="UP000608450">
    <property type="component" value="Unassembled WGS sequence"/>
</dbReference>
<comment type="caution">
    <text evidence="1">The sequence shown here is derived from an EMBL/GenBank/DDBJ whole genome shotgun (WGS) entry which is preliminary data.</text>
</comment>
<dbReference type="EMBL" id="JADTFC010000172">
    <property type="protein sequence ID" value="MBG6292013.1"/>
    <property type="molecule type" value="Genomic_DNA"/>
</dbReference>
<protein>
    <submittedName>
        <fullName evidence="1">Uncharacterized protein</fullName>
    </submittedName>
</protein>